<gene>
    <name evidence="2" type="primary">IOLS</name>
</gene>
<dbReference type="AlphaFoldDB" id="W8C3W5"/>
<dbReference type="InterPro" id="IPR036812">
    <property type="entry name" value="NAD(P)_OxRdtase_dom_sf"/>
</dbReference>
<reference evidence="2" key="2">
    <citation type="journal article" date="2014" name="BMC Genomics">
        <title>A genomic perspective to assessing quality of mass-reared SIT flies used in Mediterranean fruit fly (Ceratitis capitata) eradication in California.</title>
        <authorList>
            <person name="Calla B."/>
            <person name="Hall B."/>
            <person name="Hou S."/>
            <person name="Geib S.M."/>
        </authorList>
    </citation>
    <scope>NUCLEOTIDE SEQUENCE</scope>
</reference>
<dbReference type="PANTHER" id="PTHR42686">
    <property type="entry name" value="GH17980P-RELATED"/>
    <property type="match status" value="1"/>
</dbReference>
<dbReference type="SUPFAM" id="SSF51430">
    <property type="entry name" value="NAD(P)-linked oxidoreductase"/>
    <property type="match status" value="1"/>
</dbReference>
<reference evidence="2" key="1">
    <citation type="submission" date="2013-07" db="EMBL/GenBank/DDBJ databases">
        <authorList>
            <person name="Geib S."/>
        </authorList>
    </citation>
    <scope>NUCLEOTIDE SEQUENCE</scope>
</reference>
<dbReference type="PRINTS" id="PR00069">
    <property type="entry name" value="ALDKETRDTASE"/>
</dbReference>
<dbReference type="FunFam" id="3.20.20.100:FF:000011">
    <property type="entry name" value="Aldo/keto reductase"/>
    <property type="match status" value="1"/>
</dbReference>
<name>W8C3W5_CERCA</name>
<dbReference type="InterPro" id="IPR020471">
    <property type="entry name" value="AKR"/>
</dbReference>
<dbReference type="GeneID" id="101459439"/>
<evidence type="ECO:0000259" key="1">
    <source>
        <dbReference type="Pfam" id="PF00248"/>
    </source>
</evidence>
<proteinExistence type="evidence at transcript level"/>
<evidence type="ECO:0000313" key="2">
    <source>
        <dbReference type="EMBL" id="JAC03949.1"/>
    </source>
</evidence>
<dbReference type="InterPro" id="IPR044479">
    <property type="entry name" value="LGALDH-like"/>
</dbReference>
<sequence length="346" mass="38915">MSGLPKTYVQGFHDAELCKRMEYRKLGRTGLQVSKVSLGTATLSDLYGDLDLNEAIEMVHKAVRSGINYIDTAPYYGQGRAEEVLGMALKSVPREAFYISTKVARYEKDLVKRFDYSAKRTRESVEKSLKLLGLDYVDVIQIHDVDMANDLDVVINECLPELERIVKEGKARFIGITAYTLEVLKQCIQRAPNRIDVILSYSRHTLLDDTLKSYVSFFKEHNIGIVCASAHALGLLTNSGPQAWHFASEEIKAVCRQAANICKAANIELGKLAMYQFMQLDGASTFLVGMETRKLLDINLAAYYNGLDEKESKILEQLRKTLFTKTLNWDGVEQAEYKKAVAEASK</sequence>
<dbReference type="GO" id="GO:0010349">
    <property type="term" value="F:L-galactose dehydrogenase activity"/>
    <property type="evidence" value="ECO:0007669"/>
    <property type="project" value="InterPro"/>
</dbReference>
<protein>
    <submittedName>
        <fullName evidence="2">Protein IolS</fullName>
    </submittedName>
</protein>
<dbReference type="KEGG" id="ccat:101459439"/>
<dbReference type="InterPro" id="IPR023210">
    <property type="entry name" value="NADP_OxRdtase_dom"/>
</dbReference>
<dbReference type="PANTHER" id="PTHR42686:SF1">
    <property type="entry name" value="GH17980P-RELATED"/>
    <property type="match status" value="1"/>
</dbReference>
<dbReference type="OrthoDB" id="48988at2759"/>
<dbReference type="EMBL" id="GAMC01002607">
    <property type="protein sequence ID" value="JAC03949.1"/>
    <property type="molecule type" value="mRNA"/>
</dbReference>
<organism evidence="2">
    <name type="scientific">Ceratitis capitata</name>
    <name type="common">Mediterranean fruit fly</name>
    <name type="synonym">Tephritis capitata</name>
    <dbReference type="NCBI Taxonomy" id="7213"/>
    <lineage>
        <taxon>Eukaryota</taxon>
        <taxon>Metazoa</taxon>
        <taxon>Ecdysozoa</taxon>
        <taxon>Arthropoda</taxon>
        <taxon>Hexapoda</taxon>
        <taxon>Insecta</taxon>
        <taxon>Pterygota</taxon>
        <taxon>Neoptera</taxon>
        <taxon>Endopterygota</taxon>
        <taxon>Diptera</taxon>
        <taxon>Brachycera</taxon>
        <taxon>Muscomorpha</taxon>
        <taxon>Tephritoidea</taxon>
        <taxon>Tephritidae</taxon>
        <taxon>Ceratitis</taxon>
        <taxon>Ceratitis</taxon>
    </lineage>
</organism>
<accession>W8C3W5</accession>
<feature type="domain" description="NADP-dependent oxidoreductase" evidence="1">
    <location>
        <begin position="36"/>
        <end position="318"/>
    </location>
</feature>
<dbReference type="Gene3D" id="3.20.20.100">
    <property type="entry name" value="NADP-dependent oxidoreductase domain"/>
    <property type="match status" value="1"/>
</dbReference>
<dbReference type="CDD" id="cd19163">
    <property type="entry name" value="AKR_galDH"/>
    <property type="match status" value="1"/>
</dbReference>
<dbReference type="Pfam" id="PF00248">
    <property type="entry name" value="Aldo_ket_red"/>
    <property type="match status" value="1"/>
</dbReference>
<dbReference type="GO" id="GO:0005829">
    <property type="term" value="C:cytosol"/>
    <property type="evidence" value="ECO:0007669"/>
    <property type="project" value="TreeGrafter"/>
</dbReference>